<keyword evidence="2" id="KW-1185">Reference proteome</keyword>
<dbReference type="STRING" id="946333.A4W93_25735"/>
<name>A0A1W6LFR2_9BURK</name>
<accession>A0A1W6LFR2</accession>
<evidence type="ECO:0000313" key="2">
    <source>
        <dbReference type="Proteomes" id="UP000193427"/>
    </source>
</evidence>
<dbReference type="KEGG" id="rgu:A4W93_25735"/>
<dbReference type="AlphaFoldDB" id="A0A1W6LFR2"/>
<proteinExistence type="predicted"/>
<protein>
    <submittedName>
        <fullName evidence="1">Uncharacterized protein</fullName>
    </submittedName>
</protein>
<dbReference type="Proteomes" id="UP000193427">
    <property type="component" value="Chromosome"/>
</dbReference>
<dbReference type="RefSeq" id="WP_085753350.1">
    <property type="nucleotide sequence ID" value="NZ_BSPR01000015.1"/>
</dbReference>
<evidence type="ECO:0000313" key="1">
    <source>
        <dbReference type="EMBL" id="ARN23037.1"/>
    </source>
</evidence>
<sequence>MNATVAHAWERVPAWLRSPRLLVPLAVAAMLVLLFSFASVVQDIVHQGEVGNGSPTSAVSPGIDRT</sequence>
<reference evidence="1 2" key="1">
    <citation type="submission" date="2016-04" db="EMBL/GenBank/DDBJ databases">
        <title>Complete genome sequence of natural rubber-degrading, novel Gram-negative bacterium, Rhizobacter gummiphilus strain NS21.</title>
        <authorList>
            <person name="Tabata M."/>
            <person name="Kasai D."/>
            <person name="Fukuda M."/>
        </authorList>
    </citation>
    <scope>NUCLEOTIDE SEQUENCE [LARGE SCALE GENOMIC DNA]</scope>
    <source>
        <strain evidence="1 2">NS21</strain>
    </source>
</reference>
<gene>
    <name evidence="1" type="ORF">A4W93_25735</name>
</gene>
<dbReference type="EMBL" id="CP015118">
    <property type="protein sequence ID" value="ARN23037.1"/>
    <property type="molecule type" value="Genomic_DNA"/>
</dbReference>
<organism evidence="1 2">
    <name type="scientific">Piscinibacter gummiphilus</name>
    <dbReference type="NCBI Taxonomy" id="946333"/>
    <lineage>
        <taxon>Bacteria</taxon>
        <taxon>Pseudomonadati</taxon>
        <taxon>Pseudomonadota</taxon>
        <taxon>Betaproteobacteria</taxon>
        <taxon>Burkholderiales</taxon>
        <taxon>Sphaerotilaceae</taxon>
        <taxon>Piscinibacter</taxon>
    </lineage>
</organism>